<gene>
    <name evidence="4" type="primary">Pdpn</name>
</gene>
<evidence type="ECO:0000256" key="3">
    <source>
        <dbReference type="SAM" id="SignalP"/>
    </source>
</evidence>
<keyword evidence="3" id="KW-0732">Signal</keyword>
<dbReference type="PANTHER" id="PTHR47390:SF1">
    <property type="entry name" value="PODOPLANIN"/>
    <property type="match status" value="1"/>
</dbReference>
<feature type="region of interest" description="Disordered" evidence="1">
    <location>
        <begin position="54"/>
        <end position="130"/>
    </location>
</feature>
<evidence type="ECO:0000313" key="5">
    <source>
        <dbReference type="Proteomes" id="UP000694381"/>
    </source>
</evidence>
<feature type="compositionally biased region" description="Low complexity" evidence="1">
    <location>
        <begin position="99"/>
        <end position="109"/>
    </location>
</feature>
<dbReference type="OMA" id="SAWLWIP"/>
<accession>A0A8C6WA98</accession>
<dbReference type="PANTHER" id="PTHR47390">
    <property type="entry name" value="PODOPLANIN"/>
    <property type="match status" value="1"/>
</dbReference>
<dbReference type="AlphaFoldDB" id="A0A8C6WA98"/>
<keyword evidence="2" id="KW-1133">Transmembrane helix</keyword>
<protein>
    <submittedName>
        <fullName evidence="4">Podoplanin</fullName>
    </submittedName>
</protein>
<dbReference type="GO" id="GO:0016324">
    <property type="term" value="C:apical plasma membrane"/>
    <property type="evidence" value="ECO:0007669"/>
    <property type="project" value="TreeGrafter"/>
</dbReference>
<evidence type="ECO:0000256" key="1">
    <source>
        <dbReference type="SAM" id="MobiDB-lite"/>
    </source>
</evidence>
<dbReference type="Proteomes" id="UP000694381">
    <property type="component" value="Unassembled WGS sequence"/>
</dbReference>
<organism evidence="4 5">
    <name type="scientific">Nannospalax galili</name>
    <name type="common">Northern Israeli blind subterranean mole rat</name>
    <name type="synonym">Spalax galili</name>
    <dbReference type="NCBI Taxonomy" id="1026970"/>
    <lineage>
        <taxon>Eukaryota</taxon>
        <taxon>Metazoa</taxon>
        <taxon>Chordata</taxon>
        <taxon>Craniata</taxon>
        <taxon>Vertebrata</taxon>
        <taxon>Euteleostomi</taxon>
        <taxon>Mammalia</taxon>
        <taxon>Eutheria</taxon>
        <taxon>Euarchontoglires</taxon>
        <taxon>Glires</taxon>
        <taxon>Rodentia</taxon>
        <taxon>Myomorpha</taxon>
        <taxon>Muroidea</taxon>
        <taxon>Spalacidae</taxon>
        <taxon>Spalacinae</taxon>
        <taxon>Nannospalax</taxon>
    </lineage>
</organism>
<dbReference type="KEGG" id="ngi:103752333"/>
<reference evidence="4" key="1">
    <citation type="submission" date="2025-08" db="UniProtKB">
        <authorList>
            <consortium name="Ensembl"/>
        </authorList>
    </citation>
    <scope>IDENTIFICATION</scope>
</reference>
<feature type="signal peptide" evidence="3">
    <location>
        <begin position="1"/>
        <end position="22"/>
    </location>
</feature>
<sequence>MWTAPVLLWILGSVWLWGSVQGAAIGGLEDEIVTPGTDNGMVTPGLEDKLATTAATEESSVSTHKAAQALTSTESRTKSPIEELPTPGGSIQGHEENKSTTTVKVVTSHSVDKKTSHPNRDNTLEETQTTGKKGGLAVVTLVGIIVGVLLAIGFIGGIIIVIMRKISGRFSP</sequence>
<dbReference type="GeneTree" id="ENSGT00390000000013"/>
<keyword evidence="2" id="KW-0812">Transmembrane</keyword>
<keyword evidence="5" id="KW-1185">Reference proteome</keyword>
<evidence type="ECO:0000313" key="4">
    <source>
        <dbReference type="Ensembl" id="ENSNGAP00000019012.1"/>
    </source>
</evidence>
<dbReference type="Pfam" id="PF05808">
    <property type="entry name" value="Podoplanin"/>
    <property type="match status" value="1"/>
</dbReference>
<feature type="compositionally biased region" description="Basic and acidic residues" evidence="1">
    <location>
        <begin position="110"/>
        <end position="123"/>
    </location>
</feature>
<dbReference type="OrthoDB" id="9633724at2759"/>
<dbReference type="GO" id="GO:1901731">
    <property type="term" value="P:positive regulation of platelet aggregation"/>
    <property type="evidence" value="ECO:0007669"/>
    <property type="project" value="TreeGrafter"/>
</dbReference>
<dbReference type="GO" id="GO:0007155">
    <property type="term" value="P:cell adhesion"/>
    <property type="evidence" value="ECO:0007669"/>
    <property type="project" value="TreeGrafter"/>
</dbReference>
<dbReference type="GO" id="GO:0030027">
    <property type="term" value="C:lamellipodium"/>
    <property type="evidence" value="ECO:0007669"/>
    <property type="project" value="TreeGrafter"/>
</dbReference>
<feature type="compositionally biased region" description="Low complexity" evidence="1">
    <location>
        <begin position="54"/>
        <end position="63"/>
    </location>
</feature>
<dbReference type="GO" id="GO:0016477">
    <property type="term" value="P:cell migration"/>
    <property type="evidence" value="ECO:0007669"/>
    <property type="project" value="TreeGrafter"/>
</dbReference>
<proteinExistence type="predicted"/>
<feature type="chain" id="PRO_5034149440" evidence="3">
    <location>
        <begin position="23"/>
        <end position="172"/>
    </location>
</feature>
<dbReference type="GO" id="GO:0007165">
    <property type="term" value="P:signal transduction"/>
    <property type="evidence" value="ECO:0007669"/>
    <property type="project" value="TreeGrafter"/>
</dbReference>
<feature type="transmembrane region" description="Helical" evidence="2">
    <location>
        <begin position="136"/>
        <end position="162"/>
    </location>
</feature>
<dbReference type="RefSeq" id="XP_008854276.1">
    <property type="nucleotide sequence ID" value="XM_008856054.3"/>
</dbReference>
<dbReference type="InterPro" id="IPR052684">
    <property type="entry name" value="Podoplanin_domain"/>
</dbReference>
<dbReference type="GO" id="GO:0016323">
    <property type="term" value="C:basolateral plasma membrane"/>
    <property type="evidence" value="ECO:0007669"/>
    <property type="project" value="TreeGrafter"/>
</dbReference>
<dbReference type="Ensembl" id="ENSNGAT00000024670.1">
    <property type="protein sequence ID" value="ENSNGAP00000019012.1"/>
    <property type="gene ID" value="ENSNGAG00000018971.1"/>
</dbReference>
<reference evidence="4" key="2">
    <citation type="submission" date="2025-09" db="UniProtKB">
        <authorList>
            <consortium name="Ensembl"/>
        </authorList>
    </citation>
    <scope>IDENTIFICATION</scope>
</reference>
<dbReference type="CTD" id="10630"/>
<dbReference type="GeneID" id="103752333"/>
<keyword evidence="2" id="KW-0472">Membrane</keyword>
<evidence type="ECO:0000256" key="2">
    <source>
        <dbReference type="SAM" id="Phobius"/>
    </source>
</evidence>
<name>A0A8C6WA98_NANGA</name>